<feature type="region of interest" description="Disordered" evidence="1">
    <location>
        <begin position="44"/>
        <end position="66"/>
    </location>
</feature>
<evidence type="ECO:0000313" key="3">
    <source>
        <dbReference type="Proteomes" id="UP000204364"/>
    </source>
</evidence>
<name>A0A1D8KSK0_9CAUD</name>
<dbReference type="OrthoDB" id="40247at10239"/>
<dbReference type="EMBL" id="KU686210">
    <property type="protein sequence ID" value="AOV61641.1"/>
    <property type="molecule type" value="Genomic_DNA"/>
</dbReference>
<evidence type="ECO:0000313" key="2">
    <source>
        <dbReference type="EMBL" id="AOV61641.1"/>
    </source>
</evidence>
<sequence>MKPDTNKEVTQTKKKGNVIINPKKEDLMSESLRKIVRSEVEALRESAKKKSKEKKAKRWWDDDGDGVGYEKGEVDGKFSKKNEEVVAEAPAAPAKVDDSEAKKKAKERMKQRMMQATIDHDRKAKGYTA</sequence>
<evidence type="ECO:0000256" key="1">
    <source>
        <dbReference type="SAM" id="MobiDB-lite"/>
    </source>
</evidence>
<dbReference type="RefSeq" id="YP_009325157.1">
    <property type="nucleotide sequence ID" value="NC_031944.1"/>
</dbReference>
<dbReference type="GeneID" id="30310121"/>
<dbReference type="Proteomes" id="UP000204364">
    <property type="component" value="Segment"/>
</dbReference>
<dbReference type="KEGG" id="vg:30310121"/>
<protein>
    <submittedName>
        <fullName evidence="2">Uncharacterized protein</fullName>
    </submittedName>
</protein>
<proteinExistence type="predicted"/>
<gene>
    <name evidence="2" type="ORF">P090810_168</name>
</gene>
<reference evidence="2 3" key="1">
    <citation type="journal article" date="2016" name="Virology">
        <title>The genomic content and context of auxiliary metabolic genes in marine cyanomyoviruses.</title>
        <authorList>
            <person name="Crummett L.T."/>
            <person name="Puxty R.J."/>
            <person name="Weihe C."/>
            <person name="Marston M.F."/>
            <person name="Martiny J.B."/>
        </authorList>
    </citation>
    <scope>NUCLEOTIDE SEQUENCE [LARGE SCALE GENOMIC DNA]</scope>
    <source>
        <strain evidence="2">0810PA09</strain>
    </source>
</reference>
<feature type="region of interest" description="Disordered" evidence="1">
    <location>
        <begin position="88"/>
        <end position="129"/>
    </location>
</feature>
<feature type="compositionally biased region" description="Basic and acidic residues" evidence="1">
    <location>
        <begin position="118"/>
        <end position="129"/>
    </location>
</feature>
<accession>A0A1D8KSK0</accession>
<keyword evidence="3" id="KW-1185">Reference proteome</keyword>
<organism evidence="2 3">
    <name type="scientific">Synechococcus phage S-WAM1</name>
    <dbReference type="NCBI Taxonomy" id="1815521"/>
    <lineage>
        <taxon>Viruses</taxon>
        <taxon>Duplodnaviria</taxon>
        <taxon>Heunggongvirae</taxon>
        <taxon>Uroviricota</taxon>
        <taxon>Caudoviricetes</taxon>
        <taxon>Pantevenvirales</taxon>
        <taxon>Kyanoviridae</taxon>
        <taxon>Sokavirus</taxon>
        <taxon>Sokavirus swam1</taxon>
    </lineage>
</organism>